<name>A0A381VQ23_9ZZZZ</name>
<sequence length="22" mass="2600">MYPALKRFDMEPGNTDRNSDEL</sequence>
<dbReference type="EMBL" id="UINC01009400">
    <property type="protein sequence ID" value="SVA42161.1"/>
    <property type="molecule type" value="Genomic_DNA"/>
</dbReference>
<feature type="region of interest" description="Disordered" evidence="1">
    <location>
        <begin position="1"/>
        <end position="22"/>
    </location>
</feature>
<feature type="compositionally biased region" description="Basic and acidic residues" evidence="1">
    <location>
        <begin position="1"/>
        <end position="10"/>
    </location>
</feature>
<proteinExistence type="predicted"/>
<evidence type="ECO:0000313" key="2">
    <source>
        <dbReference type="EMBL" id="SVA42161.1"/>
    </source>
</evidence>
<accession>A0A381VQ23</accession>
<protein>
    <submittedName>
        <fullName evidence="2">Uncharacterized protein</fullName>
    </submittedName>
</protein>
<dbReference type="AlphaFoldDB" id="A0A381VQ23"/>
<organism evidence="2">
    <name type="scientific">marine metagenome</name>
    <dbReference type="NCBI Taxonomy" id="408172"/>
    <lineage>
        <taxon>unclassified sequences</taxon>
        <taxon>metagenomes</taxon>
        <taxon>ecological metagenomes</taxon>
    </lineage>
</organism>
<gene>
    <name evidence="2" type="ORF">METZ01_LOCUS95015</name>
</gene>
<evidence type="ECO:0000256" key="1">
    <source>
        <dbReference type="SAM" id="MobiDB-lite"/>
    </source>
</evidence>
<reference evidence="2" key="1">
    <citation type="submission" date="2018-05" db="EMBL/GenBank/DDBJ databases">
        <authorList>
            <person name="Lanie J.A."/>
            <person name="Ng W.-L."/>
            <person name="Kazmierczak K.M."/>
            <person name="Andrzejewski T.M."/>
            <person name="Davidsen T.M."/>
            <person name="Wayne K.J."/>
            <person name="Tettelin H."/>
            <person name="Glass J.I."/>
            <person name="Rusch D."/>
            <person name="Podicherti R."/>
            <person name="Tsui H.-C.T."/>
            <person name="Winkler M.E."/>
        </authorList>
    </citation>
    <scope>NUCLEOTIDE SEQUENCE</scope>
</reference>